<comment type="function">
    <text evidence="6">Also exhibits azoreductase activity. Catalyzes the reductive cleavage of the azo bond in aromatic azo compounds to the corresponding amines.</text>
</comment>
<dbReference type="Pfam" id="PF02525">
    <property type="entry name" value="Flavodoxin_2"/>
    <property type="match status" value="1"/>
</dbReference>
<dbReference type="InterPro" id="IPR050104">
    <property type="entry name" value="FMN-dep_NADH:Q_OxRdtase_AzoR1"/>
</dbReference>
<keyword evidence="4 6" id="KW-0520">NAD</keyword>
<evidence type="ECO:0000256" key="4">
    <source>
        <dbReference type="ARBA" id="ARBA00023027"/>
    </source>
</evidence>
<sequence length="188" mass="20468">MSGTTTILRVDSSITGENSVSRQITGRIVEQQRAGRPDATVIERDLVAQPLPHLTLDQFADGSVLDEFLAADTVVIGAPMYNFTLPSQLKAWIDRLAVNGRTFRYTAEGKPEGLAGPKRVIIALSRGGYYGTEQGNADFEHLESYLKAFFGFIGIEPEFVRADGINLGPEVKAKSVEQALREVDLLAA</sequence>
<gene>
    <name evidence="6" type="primary">azoR</name>
    <name evidence="8" type="ORF">V6R86_12700</name>
</gene>
<organism evidence="8 9">
    <name type="scientific">Sphingomonas kaistensis</name>
    <dbReference type="NCBI Taxonomy" id="298708"/>
    <lineage>
        <taxon>Bacteria</taxon>
        <taxon>Pseudomonadati</taxon>
        <taxon>Pseudomonadota</taxon>
        <taxon>Alphaproteobacteria</taxon>
        <taxon>Sphingomonadales</taxon>
        <taxon>Sphingomonadaceae</taxon>
        <taxon>Sphingomonas</taxon>
    </lineage>
</organism>
<dbReference type="PANTHER" id="PTHR43741:SF4">
    <property type="entry name" value="FMN-DEPENDENT NADH:QUINONE OXIDOREDUCTASE"/>
    <property type="match status" value="1"/>
</dbReference>
<keyword evidence="2 6" id="KW-0288">FMN</keyword>
<dbReference type="EC" id="1.7.1.17" evidence="6"/>
<feature type="domain" description="Flavodoxin-like fold" evidence="7">
    <location>
        <begin position="6"/>
        <end position="183"/>
    </location>
</feature>
<dbReference type="InterPro" id="IPR023048">
    <property type="entry name" value="NADH:quinone_OxRdtase_FMN_depd"/>
</dbReference>
<proteinExistence type="inferred from homology"/>
<dbReference type="Gene3D" id="3.40.50.360">
    <property type="match status" value="1"/>
</dbReference>
<dbReference type="EMBL" id="CP145607">
    <property type="protein sequence ID" value="WWM71504.1"/>
    <property type="molecule type" value="Genomic_DNA"/>
</dbReference>
<dbReference type="PANTHER" id="PTHR43741">
    <property type="entry name" value="FMN-DEPENDENT NADH-AZOREDUCTASE 1"/>
    <property type="match status" value="1"/>
</dbReference>
<comment type="catalytic activity">
    <reaction evidence="6">
        <text>2 a quinone + NADH + H(+) = 2 a 1,4-benzosemiquinone + NAD(+)</text>
        <dbReference type="Rhea" id="RHEA:65952"/>
        <dbReference type="ChEBI" id="CHEBI:15378"/>
        <dbReference type="ChEBI" id="CHEBI:57540"/>
        <dbReference type="ChEBI" id="CHEBI:57945"/>
        <dbReference type="ChEBI" id="CHEBI:132124"/>
        <dbReference type="ChEBI" id="CHEBI:134225"/>
    </reaction>
</comment>
<reference evidence="8 9" key="1">
    <citation type="submission" date="2024-02" db="EMBL/GenBank/DDBJ databases">
        <title>Full genome sequence of Sphingomonas kaistensis.</title>
        <authorList>
            <person name="Poletto B.L."/>
            <person name="Silva G."/>
            <person name="Galante D."/>
            <person name="Campos K.R."/>
            <person name="Santos M.B.N."/>
            <person name="Sacchi C.T."/>
        </authorList>
    </citation>
    <scope>NUCLEOTIDE SEQUENCE [LARGE SCALE GENOMIC DNA]</scope>
    <source>
        <strain evidence="8 9">MA4R</strain>
    </source>
</reference>
<accession>A0ABZ2G4V2</accession>
<dbReference type="Proteomes" id="UP001382935">
    <property type="component" value="Chromosome"/>
</dbReference>
<dbReference type="SUPFAM" id="SSF52218">
    <property type="entry name" value="Flavoproteins"/>
    <property type="match status" value="1"/>
</dbReference>
<name>A0ABZ2G4V2_9SPHN</name>
<dbReference type="InterPro" id="IPR029039">
    <property type="entry name" value="Flavoprotein-like_sf"/>
</dbReference>
<dbReference type="RefSeq" id="WP_338504916.1">
    <property type="nucleotide sequence ID" value="NZ_CP145607.1"/>
</dbReference>
<evidence type="ECO:0000313" key="8">
    <source>
        <dbReference type="EMBL" id="WWM71504.1"/>
    </source>
</evidence>
<protein>
    <recommendedName>
        <fullName evidence="6">FMN dependent NADH:quinone oxidoreductase</fullName>
        <ecNumber evidence="6">1.6.5.-</ecNumber>
    </recommendedName>
    <alternativeName>
        <fullName evidence="6">Azo-dye reductase</fullName>
    </alternativeName>
    <alternativeName>
        <fullName evidence="6">FMN-dependent NADH-azo compound oxidoreductase</fullName>
    </alternativeName>
    <alternativeName>
        <fullName evidence="6">FMN-dependent NADH-azoreductase</fullName>
        <ecNumber evidence="6">1.7.1.17</ecNumber>
    </alternativeName>
</protein>
<comment type="cofactor">
    <cofactor evidence="6">
        <name>FMN</name>
        <dbReference type="ChEBI" id="CHEBI:58210"/>
    </cofactor>
    <text evidence="6">Binds 1 FMN per subunit.</text>
</comment>
<dbReference type="EC" id="1.6.5.-" evidence="6"/>
<comment type="similarity">
    <text evidence="6">Belongs to the azoreductase type 1 family.</text>
</comment>
<comment type="subunit">
    <text evidence="6">Homodimer.</text>
</comment>
<comment type="function">
    <text evidence="6">Quinone reductase that provides resistance to thiol-specific stress caused by electrophilic quinones.</text>
</comment>
<dbReference type="InterPro" id="IPR003680">
    <property type="entry name" value="Flavodoxin_fold"/>
</dbReference>
<evidence type="ECO:0000256" key="1">
    <source>
        <dbReference type="ARBA" id="ARBA00022630"/>
    </source>
</evidence>
<evidence type="ECO:0000256" key="2">
    <source>
        <dbReference type="ARBA" id="ARBA00022643"/>
    </source>
</evidence>
<keyword evidence="9" id="KW-1185">Reference proteome</keyword>
<feature type="binding site" evidence="6">
    <location>
        <begin position="19"/>
        <end position="21"/>
    </location>
    <ligand>
        <name>FMN</name>
        <dbReference type="ChEBI" id="CHEBI:58210"/>
    </ligand>
</feature>
<feature type="binding site" evidence="6">
    <location>
        <position position="13"/>
    </location>
    <ligand>
        <name>FMN</name>
        <dbReference type="ChEBI" id="CHEBI:58210"/>
    </ligand>
</feature>
<evidence type="ECO:0000313" key="9">
    <source>
        <dbReference type="Proteomes" id="UP001382935"/>
    </source>
</evidence>
<evidence type="ECO:0000256" key="6">
    <source>
        <dbReference type="HAMAP-Rule" id="MF_01216"/>
    </source>
</evidence>
<evidence type="ECO:0000256" key="3">
    <source>
        <dbReference type="ARBA" id="ARBA00023002"/>
    </source>
</evidence>
<feature type="binding site" evidence="6">
    <location>
        <begin position="80"/>
        <end position="83"/>
    </location>
    <ligand>
        <name>FMN</name>
        <dbReference type="ChEBI" id="CHEBI:58210"/>
    </ligand>
</feature>
<keyword evidence="3 6" id="KW-0560">Oxidoreductase</keyword>
<evidence type="ECO:0000256" key="5">
    <source>
        <dbReference type="ARBA" id="ARBA00048542"/>
    </source>
</evidence>
<comment type="catalytic activity">
    <reaction evidence="5">
        <text>N,N-dimethyl-1,4-phenylenediamine + anthranilate + 2 NAD(+) = 2-(4-dimethylaminophenyl)diazenylbenzoate + 2 NADH + 2 H(+)</text>
        <dbReference type="Rhea" id="RHEA:55872"/>
        <dbReference type="ChEBI" id="CHEBI:15378"/>
        <dbReference type="ChEBI" id="CHEBI:15783"/>
        <dbReference type="ChEBI" id="CHEBI:16567"/>
        <dbReference type="ChEBI" id="CHEBI:57540"/>
        <dbReference type="ChEBI" id="CHEBI:57945"/>
        <dbReference type="ChEBI" id="CHEBI:71579"/>
        <dbReference type="EC" id="1.7.1.17"/>
    </reaction>
    <physiologicalReaction direction="right-to-left" evidence="5">
        <dbReference type="Rhea" id="RHEA:55874"/>
    </physiologicalReaction>
</comment>
<feature type="binding site" evidence="6">
    <location>
        <begin position="125"/>
        <end position="128"/>
    </location>
    <ligand>
        <name>FMN</name>
        <dbReference type="ChEBI" id="CHEBI:58210"/>
    </ligand>
</feature>
<dbReference type="HAMAP" id="MF_01216">
    <property type="entry name" value="Azoreductase_type1"/>
    <property type="match status" value="1"/>
</dbReference>
<keyword evidence="1 6" id="KW-0285">Flavoprotein</keyword>
<evidence type="ECO:0000259" key="7">
    <source>
        <dbReference type="Pfam" id="PF02525"/>
    </source>
</evidence>